<keyword evidence="7" id="KW-0732">Signal</keyword>
<sequence length="930" mass="98921">MRAAGLSFTVLVPSAFVSLSAAALANLPPHGRARIVAAGPFHNVLMWGVLLLIGSTGMGKAAWGLGYRDVSAIGRVVLSVDGNSPLHGYLPPGSVITALDDTPIRTTSNSSSSSESDVWFSYLTNPDARTPLTRGWCAPPPPDTNAPCCSGTKTFGFACFTTLDSKSPHPKTCLDPIPLLTAPAAQRCASAAECVGPGVSVCVRPDEAEQLLRLTVRRGPVSGSGSGAHDGNGDGDGGTEVILWSGPTEEVWEEVRVGTLRPRLPIFPLGLPLFADLFWEYLVMASLSLYLFNLLPLPHLDGTQLLSVLLDMALALDSSGGTGTGAGAGQHFAAARDSDEYEYELEAAEDVHIPRRSRRRMWWKVKLERGVWEKRVVERWWERRRRALAMQEATSKILESATHRTLHAHAFSRSSSQASLVLTDLLARYLALLSSTCAKYATHAGRTRLSVYDALGALEDLGLSVPELTEYATGEGKELARYAVWSTRLGVPYTEPEPEPEEELVEDEEGDEEMPMSPSSNPPSPLHRRKRPRTADWDPPDHIPDFLPPFPATATTTAPTPAPQPVAEPTPAPTPAPDTNGDLAQTPTVQTPAVDSPASTQPLFDLPTPVTAPTATVTAPDKPLPAPAPAPAPAPTPTVTSASASDYLVQVPYSQSSLSQVAEWHLPSAPPPPRPTTTTTGAPAAPRVPMLATEPALFAAYHHILTHPPSTNAQATLARHRVAMALLAQTQSLPRWDPPDTLFGSIGPCPPRVASIGPTYAMPVSGAGGGGGGEAKEFKFPPTLPRAIAATERIAPLVTQQGSRIPDLARSVLPPTILSRTSRLTHPPPLQRGSKLLVYGTGVPAPWNANALPPGDGPVPAKAKEKEKEKDEEREDGPKPVLPDARLYATWECETKDFRVPIVARRVGAGRQVGGPGGSGVISLRKSAKV</sequence>
<evidence type="ECO:0000256" key="4">
    <source>
        <dbReference type="ARBA" id="ARBA00023242"/>
    </source>
</evidence>
<feature type="region of interest" description="Disordered" evidence="5">
    <location>
        <begin position="491"/>
        <end position="640"/>
    </location>
</feature>
<dbReference type="GO" id="GO:1905897">
    <property type="term" value="P:regulation of response to endoplasmic reticulum stress"/>
    <property type="evidence" value="ECO:0007669"/>
    <property type="project" value="TreeGrafter"/>
</dbReference>
<feature type="region of interest" description="Disordered" evidence="5">
    <location>
        <begin position="848"/>
        <end position="883"/>
    </location>
</feature>
<dbReference type="InterPro" id="IPR009072">
    <property type="entry name" value="Histone-fold"/>
</dbReference>
<keyword evidence="2" id="KW-0805">Transcription regulation</keyword>
<feature type="compositionally biased region" description="Gly residues" evidence="5">
    <location>
        <begin position="911"/>
        <end position="920"/>
    </location>
</feature>
<feature type="compositionally biased region" description="Acidic residues" evidence="5">
    <location>
        <begin position="496"/>
        <end position="514"/>
    </location>
</feature>
<dbReference type="GO" id="GO:0031293">
    <property type="term" value="P:membrane protein intracellular domain proteolysis"/>
    <property type="evidence" value="ECO:0007669"/>
    <property type="project" value="TreeGrafter"/>
</dbReference>
<evidence type="ECO:0000256" key="3">
    <source>
        <dbReference type="ARBA" id="ARBA00023163"/>
    </source>
</evidence>
<evidence type="ECO:0000259" key="8">
    <source>
        <dbReference type="SMART" id="SM00576"/>
    </source>
</evidence>
<dbReference type="Gene3D" id="1.10.20.10">
    <property type="entry name" value="Histone, subunit A"/>
    <property type="match status" value="1"/>
</dbReference>
<dbReference type="InterPro" id="IPR001193">
    <property type="entry name" value="MBTPS2"/>
</dbReference>
<feature type="region of interest" description="Disordered" evidence="5">
    <location>
        <begin position="909"/>
        <end position="930"/>
    </location>
</feature>
<dbReference type="InterPro" id="IPR006565">
    <property type="entry name" value="BTP"/>
</dbReference>
<feature type="chain" id="PRO_5040240679" description="Bromodomain associated domain-containing protein" evidence="7">
    <location>
        <begin position="23"/>
        <end position="930"/>
    </location>
</feature>
<evidence type="ECO:0000256" key="2">
    <source>
        <dbReference type="ARBA" id="ARBA00023015"/>
    </source>
</evidence>
<feature type="compositionally biased region" description="Basic and acidic residues" evidence="5">
    <location>
        <begin position="862"/>
        <end position="871"/>
    </location>
</feature>
<evidence type="ECO:0000256" key="5">
    <source>
        <dbReference type="SAM" id="MobiDB-lite"/>
    </source>
</evidence>
<dbReference type="GO" id="GO:0004222">
    <property type="term" value="F:metalloendopeptidase activity"/>
    <property type="evidence" value="ECO:0007669"/>
    <property type="project" value="InterPro"/>
</dbReference>
<keyword evidence="3" id="KW-0804">Transcription</keyword>
<dbReference type="OrthoDB" id="436852at2759"/>
<evidence type="ECO:0000256" key="7">
    <source>
        <dbReference type="SAM" id="SignalP"/>
    </source>
</evidence>
<evidence type="ECO:0000256" key="6">
    <source>
        <dbReference type="SAM" id="Phobius"/>
    </source>
</evidence>
<dbReference type="GO" id="GO:0046982">
    <property type="term" value="F:protein heterodimerization activity"/>
    <property type="evidence" value="ECO:0007669"/>
    <property type="project" value="InterPro"/>
</dbReference>
<dbReference type="SMART" id="SM00576">
    <property type="entry name" value="BTP"/>
    <property type="match status" value="1"/>
</dbReference>
<feature type="compositionally biased region" description="Pro residues" evidence="5">
    <location>
        <begin position="560"/>
        <end position="576"/>
    </location>
</feature>
<protein>
    <recommendedName>
        <fullName evidence="8">Bromodomain associated domain-containing protein</fullName>
    </recommendedName>
</protein>
<dbReference type="CDD" id="cd00076">
    <property type="entry name" value="HFD_SF"/>
    <property type="match status" value="1"/>
</dbReference>
<feature type="transmembrane region" description="Helical" evidence="6">
    <location>
        <begin position="266"/>
        <end position="292"/>
    </location>
</feature>
<gene>
    <name evidence="9" type="ORF">H0H81_012382</name>
</gene>
<reference evidence="9" key="2">
    <citation type="submission" date="2021-10" db="EMBL/GenBank/DDBJ databases">
        <title>Phylogenomics reveals ancestral predisposition of the termite-cultivated fungus Termitomyces towards a domesticated lifestyle.</title>
        <authorList>
            <person name="Auxier B."/>
            <person name="Grum-Grzhimaylo A."/>
            <person name="Cardenas M.E."/>
            <person name="Lodge J.D."/>
            <person name="Laessoe T."/>
            <person name="Pedersen O."/>
            <person name="Smith M.E."/>
            <person name="Kuyper T.W."/>
            <person name="Franco-Molano E.A."/>
            <person name="Baroni T.J."/>
            <person name="Aanen D.K."/>
        </authorList>
    </citation>
    <scope>NUCLEOTIDE SEQUENCE</scope>
    <source>
        <strain evidence="9">D49</strain>
    </source>
</reference>
<dbReference type="GO" id="GO:0005737">
    <property type="term" value="C:cytoplasm"/>
    <property type="evidence" value="ECO:0007669"/>
    <property type="project" value="TreeGrafter"/>
</dbReference>
<dbReference type="GO" id="GO:0016020">
    <property type="term" value="C:membrane"/>
    <property type="evidence" value="ECO:0007669"/>
    <property type="project" value="InterPro"/>
</dbReference>
<feature type="signal peptide" evidence="7">
    <location>
        <begin position="1"/>
        <end position="22"/>
    </location>
</feature>
<dbReference type="AlphaFoldDB" id="A0A9P7FU08"/>
<accession>A0A9P7FU08</accession>
<feature type="compositionally biased region" description="Polar residues" evidence="5">
    <location>
        <begin position="582"/>
        <end position="602"/>
    </location>
</feature>
<feature type="region of interest" description="Disordered" evidence="5">
    <location>
        <begin position="664"/>
        <end position="683"/>
    </location>
</feature>
<dbReference type="Proteomes" id="UP000717328">
    <property type="component" value="Unassembled WGS sequence"/>
</dbReference>
<name>A0A9P7FU08_9AGAR</name>
<feature type="compositionally biased region" description="Basic and acidic residues" evidence="5">
    <location>
        <begin position="533"/>
        <end position="544"/>
    </location>
</feature>
<reference evidence="9" key="1">
    <citation type="submission" date="2021-02" db="EMBL/GenBank/DDBJ databases">
        <authorList>
            <person name="Nieuwenhuis M."/>
            <person name="Van De Peppel L.J.J."/>
        </authorList>
    </citation>
    <scope>NUCLEOTIDE SEQUENCE</scope>
    <source>
        <strain evidence="9">D49</strain>
    </source>
</reference>
<keyword evidence="4" id="KW-0539">Nucleus</keyword>
<evidence type="ECO:0000256" key="1">
    <source>
        <dbReference type="ARBA" id="ARBA00004123"/>
    </source>
</evidence>
<keyword evidence="6" id="KW-0472">Membrane</keyword>
<comment type="subcellular location">
    <subcellularLocation>
        <location evidence="1">Nucleus</location>
    </subcellularLocation>
</comment>
<feature type="compositionally biased region" description="Pro residues" evidence="5">
    <location>
        <begin position="622"/>
        <end position="636"/>
    </location>
</feature>
<comment type="caution">
    <text evidence="9">The sequence shown here is derived from an EMBL/GenBank/DDBJ whole genome shotgun (WGS) entry which is preliminary data.</text>
</comment>
<dbReference type="PANTHER" id="PTHR13325">
    <property type="entry name" value="PROTEASE M50 MEMBRANE-BOUND TRANSCRIPTION FACTOR SITE 2 PROTEASE"/>
    <property type="match status" value="1"/>
</dbReference>
<keyword evidence="6" id="KW-0812">Transmembrane</keyword>
<feature type="compositionally biased region" description="Low complexity" evidence="5">
    <location>
        <begin position="607"/>
        <end position="621"/>
    </location>
</feature>
<dbReference type="PANTHER" id="PTHR13325:SF3">
    <property type="entry name" value="MEMBRANE-BOUND TRANSCRIPTION FACTOR SITE-2 PROTEASE"/>
    <property type="match status" value="1"/>
</dbReference>
<dbReference type="EMBL" id="JABCKI010006175">
    <property type="protein sequence ID" value="KAG5635122.1"/>
    <property type="molecule type" value="Genomic_DNA"/>
</dbReference>
<feature type="domain" description="Bromodomain associated" evidence="8">
    <location>
        <begin position="391"/>
        <end position="467"/>
    </location>
</feature>
<keyword evidence="10" id="KW-1185">Reference proteome</keyword>
<evidence type="ECO:0000313" key="9">
    <source>
        <dbReference type="EMBL" id="KAG5635122.1"/>
    </source>
</evidence>
<evidence type="ECO:0000313" key="10">
    <source>
        <dbReference type="Proteomes" id="UP000717328"/>
    </source>
</evidence>
<keyword evidence="6" id="KW-1133">Transmembrane helix</keyword>
<organism evidence="9 10">
    <name type="scientific">Sphagnurus paluster</name>
    <dbReference type="NCBI Taxonomy" id="117069"/>
    <lineage>
        <taxon>Eukaryota</taxon>
        <taxon>Fungi</taxon>
        <taxon>Dikarya</taxon>
        <taxon>Basidiomycota</taxon>
        <taxon>Agaricomycotina</taxon>
        <taxon>Agaricomycetes</taxon>
        <taxon>Agaricomycetidae</taxon>
        <taxon>Agaricales</taxon>
        <taxon>Tricholomatineae</taxon>
        <taxon>Lyophyllaceae</taxon>
        <taxon>Sphagnurus</taxon>
    </lineage>
</organism>
<proteinExistence type="predicted"/>
<dbReference type="GO" id="GO:0005634">
    <property type="term" value="C:nucleus"/>
    <property type="evidence" value="ECO:0007669"/>
    <property type="project" value="UniProtKB-SubCell"/>
</dbReference>